<name>A0ABV0L6D2_9PSEU</name>
<feature type="domain" description="Pyridoxamine 5'-phosphate oxidase N-terminal" evidence="1">
    <location>
        <begin position="10"/>
        <end position="129"/>
    </location>
</feature>
<keyword evidence="3" id="KW-1185">Reference proteome</keyword>
<gene>
    <name evidence="2" type="ORF">ABJI51_02170</name>
</gene>
<dbReference type="EMBL" id="JBDZYD010000001">
    <property type="protein sequence ID" value="MEQ0557860.1"/>
    <property type="molecule type" value="Genomic_DNA"/>
</dbReference>
<dbReference type="InterPro" id="IPR012349">
    <property type="entry name" value="Split_barrel_FMN-bd"/>
</dbReference>
<evidence type="ECO:0000259" key="1">
    <source>
        <dbReference type="Pfam" id="PF01243"/>
    </source>
</evidence>
<sequence length="134" mass="14984">MNALTPDDLELLRRPLLGFLTVSTGEPRPVWYEAADDGTIQLFTEPDSLKVRRARRDPRASLVVAAPVGEPERWVSVAGPVSLETEGAHELAARLAARYWDLGDPRHAAAAEAIRNTDQIRLVIRPETVRRYVY</sequence>
<dbReference type="Proteomes" id="UP001440984">
    <property type="component" value="Unassembled WGS sequence"/>
</dbReference>
<comment type="caution">
    <text evidence="2">The sequence shown here is derived from an EMBL/GenBank/DDBJ whole genome shotgun (WGS) entry which is preliminary data.</text>
</comment>
<protein>
    <submittedName>
        <fullName evidence="2">Pyridoxamine 5'-phosphate oxidase family protein</fullName>
    </submittedName>
</protein>
<dbReference type="Pfam" id="PF01243">
    <property type="entry name" value="PNPOx_N"/>
    <property type="match status" value="1"/>
</dbReference>
<accession>A0ABV0L6D2</accession>
<evidence type="ECO:0000313" key="3">
    <source>
        <dbReference type="Proteomes" id="UP001440984"/>
    </source>
</evidence>
<reference evidence="2 3" key="1">
    <citation type="submission" date="2024-05" db="EMBL/GenBank/DDBJ databases">
        <authorList>
            <person name="Zhao H."/>
            <person name="Xu Y."/>
            <person name="Lin S."/>
            <person name="Spain J.C."/>
            <person name="Zhou N.-Y."/>
        </authorList>
    </citation>
    <scope>NUCLEOTIDE SEQUENCE [LARGE SCALE GENOMIC DNA]</scope>
    <source>
        <strain evidence="2 3">NEAU-NG30</strain>
    </source>
</reference>
<proteinExistence type="predicted"/>
<organism evidence="2 3">
    <name type="scientific">Amycolatopsis melonis</name>
    <dbReference type="NCBI Taxonomy" id="3156488"/>
    <lineage>
        <taxon>Bacteria</taxon>
        <taxon>Bacillati</taxon>
        <taxon>Actinomycetota</taxon>
        <taxon>Actinomycetes</taxon>
        <taxon>Pseudonocardiales</taxon>
        <taxon>Pseudonocardiaceae</taxon>
        <taxon>Amycolatopsis</taxon>
    </lineage>
</organism>
<dbReference type="InterPro" id="IPR011576">
    <property type="entry name" value="Pyridox_Oxase_N"/>
</dbReference>
<dbReference type="RefSeq" id="WP_348947191.1">
    <property type="nucleotide sequence ID" value="NZ_JBDZYD010000001.1"/>
</dbReference>
<evidence type="ECO:0000313" key="2">
    <source>
        <dbReference type="EMBL" id="MEQ0557860.1"/>
    </source>
</evidence>
<dbReference type="Gene3D" id="2.30.110.10">
    <property type="entry name" value="Electron Transport, Fmn-binding Protein, Chain A"/>
    <property type="match status" value="1"/>
</dbReference>
<dbReference type="SUPFAM" id="SSF50475">
    <property type="entry name" value="FMN-binding split barrel"/>
    <property type="match status" value="1"/>
</dbReference>